<dbReference type="Pfam" id="PF14359">
    <property type="entry name" value="DUF4406"/>
    <property type="match status" value="1"/>
</dbReference>
<dbReference type="Gene3D" id="3.40.50.10400">
    <property type="entry name" value="Hypothetical protein PA1492"/>
    <property type="match status" value="1"/>
</dbReference>
<keyword evidence="2" id="KW-1185">Reference proteome</keyword>
<evidence type="ECO:0008006" key="3">
    <source>
        <dbReference type="Google" id="ProtNLM"/>
    </source>
</evidence>
<protein>
    <recommendedName>
        <fullName evidence="3">Nucleoside 2-deoxyribosyltransferase</fullName>
    </recommendedName>
</protein>
<evidence type="ECO:0000313" key="1">
    <source>
        <dbReference type="EMBL" id="SEI42098.1"/>
    </source>
</evidence>
<accession>A0A1H6QEL5</accession>
<gene>
    <name evidence="1" type="ORF">SAMN05192539_1001294</name>
</gene>
<sequence>MRLYVAGPMTGFPQLNFPAFHAETARLRAMGYEIVNPAEINVDPSAGWLECMRADIKQLVDCDGIALLEGWAKSRGASIEQYLARALGLRVYDARNIIGLAGDMPVLSTDVIAPAEAEAA</sequence>
<dbReference type="InterPro" id="IPR025518">
    <property type="entry name" value="DUF4406"/>
</dbReference>
<dbReference type="SUPFAM" id="SSF52309">
    <property type="entry name" value="N-(deoxy)ribosyltransferase-like"/>
    <property type="match status" value="1"/>
</dbReference>
<organism evidence="1 2">
    <name type="scientific">Paraburkholderia diazotrophica</name>
    <dbReference type="NCBI Taxonomy" id="667676"/>
    <lineage>
        <taxon>Bacteria</taxon>
        <taxon>Pseudomonadati</taxon>
        <taxon>Pseudomonadota</taxon>
        <taxon>Betaproteobacteria</taxon>
        <taxon>Burkholderiales</taxon>
        <taxon>Burkholderiaceae</taxon>
        <taxon>Paraburkholderia</taxon>
    </lineage>
</organism>
<dbReference type="EMBL" id="FNYE01000001">
    <property type="protein sequence ID" value="SEI42098.1"/>
    <property type="molecule type" value="Genomic_DNA"/>
</dbReference>
<dbReference type="AlphaFoldDB" id="A0A1H6QEL5"/>
<dbReference type="STRING" id="667676.SAMN05192539_1001294"/>
<reference evidence="2" key="1">
    <citation type="submission" date="2016-10" db="EMBL/GenBank/DDBJ databases">
        <authorList>
            <person name="Varghese N."/>
            <person name="Submissions S."/>
        </authorList>
    </citation>
    <scope>NUCLEOTIDE SEQUENCE [LARGE SCALE GENOMIC DNA]</scope>
    <source>
        <strain evidence="2">LMG 26031</strain>
    </source>
</reference>
<dbReference type="Proteomes" id="UP000198866">
    <property type="component" value="Unassembled WGS sequence"/>
</dbReference>
<proteinExistence type="predicted"/>
<name>A0A1H6QEL5_9BURK</name>
<evidence type="ECO:0000313" key="2">
    <source>
        <dbReference type="Proteomes" id="UP000198866"/>
    </source>
</evidence>